<reference evidence="9" key="1">
    <citation type="submission" date="2021-10" db="EMBL/GenBank/DDBJ databases">
        <title>Novel species in genus Arthrobacter.</title>
        <authorList>
            <person name="Liu Y."/>
        </authorList>
    </citation>
    <scope>NUCLEOTIDE SEQUENCE</scope>
    <source>
        <strain evidence="9">Zg-Y462</strain>
        <strain evidence="11">zg-Y462</strain>
    </source>
</reference>
<accession>A0A9X1M6D8</accession>
<feature type="transmembrane region" description="Helical" evidence="8">
    <location>
        <begin position="250"/>
        <end position="273"/>
    </location>
</feature>
<feature type="transmembrane region" description="Helical" evidence="8">
    <location>
        <begin position="202"/>
        <end position="220"/>
    </location>
</feature>
<evidence type="ECO:0000313" key="10">
    <source>
        <dbReference type="EMBL" id="UON93300.1"/>
    </source>
</evidence>
<dbReference type="EMBL" id="JAJFZT010000001">
    <property type="protein sequence ID" value="MCC3271876.1"/>
    <property type="molecule type" value="Genomic_DNA"/>
</dbReference>
<evidence type="ECO:0000313" key="11">
    <source>
        <dbReference type="Proteomes" id="UP000829758"/>
    </source>
</evidence>
<evidence type="ECO:0000313" key="12">
    <source>
        <dbReference type="Proteomes" id="UP001155145"/>
    </source>
</evidence>
<dbReference type="EMBL" id="CP094984">
    <property type="protein sequence ID" value="UON93300.1"/>
    <property type="molecule type" value="Genomic_DNA"/>
</dbReference>
<comment type="subcellular location">
    <subcellularLocation>
        <location evidence="1">Cell membrane</location>
        <topology evidence="1">Multi-pass membrane protein</topology>
    </subcellularLocation>
</comment>
<proteinExistence type="inferred from homology"/>
<comment type="similarity">
    <text evidence="2">Belongs to the binding-protein-dependent transport system permease family. FecCD subfamily.</text>
</comment>
<evidence type="ECO:0000256" key="2">
    <source>
        <dbReference type="ARBA" id="ARBA00007935"/>
    </source>
</evidence>
<evidence type="ECO:0000313" key="9">
    <source>
        <dbReference type="EMBL" id="MCC3271876.1"/>
    </source>
</evidence>
<sequence length="339" mass="34288">MKSRRWQRRALGRSRTAAVGTLLAFTATMLGVAAMQTGSISLPFSDVLAAVFGLSEEPRTTAVVHRIRLPRAVTALAVGACLGAAGAVFQSVSRNALGSPDIIGFTTGAATGAVAQIILFDAGAAATALWAVGGGLLAAALVYLLSLQGGLTGGYRLVLIGIGVGAVLSALNSVLLAKGDADLAAQAHLWLSGSLAARTWEHAVPVLCALVLLLPVLLVLGRSLTLMEMGDDAARALGVRVEQTRITSMAAAVGLTAVATAAVGPLAFVALAAPQLAARLTRSPAIPIGTGALMGAVLVTGADLLSQQLPVRAALPIGLMTGLVGGVYLLWLLTRSRQV</sequence>
<protein>
    <submittedName>
        <fullName evidence="9">Iron chelate uptake ABC transporter family permease subunit</fullName>
    </submittedName>
</protein>
<dbReference type="Gene3D" id="1.10.3470.10">
    <property type="entry name" value="ABC transporter involved in vitamin B12 uptake, BtuC"/>
    <property type="match status" value="1"/>
</dbReference>
<keyword evidence="11" id="KW-1185">Reference proteome</keyword>
<keyword evidence="6 8" id="KW-1133">Transmembrane helix</keyword>
<evidence type="ECO:0000256" key="8">
    <source>
        <dbReference type="SAM" id="Phobius"/>
    </source>
</evidence>
<feature type="transmembrane region" description="Helical" evidence="8">
    <location>
        <begin position="157"/>
        <end position="177"/>
    </location>
</feature>
<dbReference type="Proteomes" id="UP000829758">
    <property type="component" value="Chromosome"/>
</dbReference>
<gene>
    <name evidence="9" type="ORF">LJ755_03920</name>
    <name evidence="10" type="ORF">MUK71_06775</name>
</gene>
<dbReference type="GO" id="GO:0022857">
    <property type="term" value="F:transmembrane transporter activity"/>
    <property type="evidence" value="ECO:0007669"/>
    <property type="project" value="InterPro"/>
</dbReference>
<keyword evidence="3" id="KW-0813">Transport</keyword>
<evidence type="ECO:0000256" key="5">
    <source>
        <dbReference type="ARBA" id="ARBA00022692"/>
    </source>
</evidence>
<organism evidence="9 12">
    <name type="scientific">Arthrobacter zhangbolii</name>
    <dbReference type="NCBI Taxonomy" id="2886936"/>
    <lineage>
        <taxon>Bacteria</taxon>
        <taxon>Bacillati</taxon>
        <taxon>Actinomycetota</taxon>
        <taxon>Actinomycetes</taxon>
        <taxon>Micrococcales</taxon>
        <taxon>Micrococcaceae</taxon>
        <taxon>Arthrobacter</taxon>
    </lineage>
</organism>
<dbReference type="GO" id="GO:0005886">
    <property type="term" value="C:plasma membrane"/>
    <property type="evidence" value="ECO:0007669"/>
    <property type="project" value="UniProtKB-SubCell"/>
</dbReference>
<feature type="transmembrane region" description="Helical" evidence="8">
    <location>
        <begin position="101"/>
        <end position="119"/>
    </location>
</feature>
<dbReference type="Pfam" id="PF01032">
    <property type="entry name" value="FecCD"/>
    <property type="match status" value="1"/>
</dbReference>
<dbReference type="InterPro" id="IPR000522">
    <property type="entry name" value="ABC_transptr_permease_BtuC"/>
</dbReference>
<dbReference type="RefSeq" id="WP_227928035.1">
    <property type="nucleotide sequence ID" value="NZ_CP094984.1"/>
</dbReference>
<dbReference type="PANTHER" id="PTHR30472">
    <property type="entry name" value="FERRIC ENTEROBACTIN TRANSPORT SYSTEM PERMEASE PROTEIN"/>
    <property type="match status" value="1"/>
</dbReference>
<name>A0A9X1M6D8_9MICC</name>
<evidence type="ECO:0000256" key="4">
    <source>
        <dbReference type="ARBA" id="ARBA00022475"/>
    </source>
</evidence>
<feature type="transmembrane region" description="Helical" evidence="8">
    <location>
        <begin position="313"/>
        <end position="333"/>
    </location>
</feature>
<dbReference type="SUPFAM" id="SSF81345">
    <property type="entry name" value="ABC transporter involved in vitamin B12 uptake, BtuC"/>
    <property type="match status" value="1"/>
</dbReference>
<dbReference type="InterPro" id="IPR037294">
    <property type="entry name" value="ABC_BtuC-like"/>
</dbReference>
<dbReference type="Proteomes" id="UP001155145">
    <property type="component" value="Unassembled WGS sequence"/>
</dbReference>
<keyword evidence="4" id="KW-1003">Cell membrane</keyword>
<evidence type="ECO:0000256" key="7">
    <source>
        <dbReference type="ARBA" id="ARBA00023136"/>
    </source>
</evidence>
<evidence type="ECO:0000256" key="1">
    <source>
        <dbReference type="ARBA" id="ARBA00004651"/>
    </source>
</evidence>
<evidence type="ECO:0000256" key="6">
    <source>
        <dbReference type="ARBA" id="ARBA00022989"/>
    </source>
</evidence>
<dbReference type="GO" id="GO:0033214">
    <property type="term" value="P:siderophore-iron import into cell"/>
    <property type="evidence" value="ECO:0007669"/>
    <property type="project" value="TreeGrafter"/>
</dbReference>
<feature type="transmembrane region" description="Helical" evidence="8">
    <location>
        <begin position="69"/>
        <end position="89"/>
    </location>
</feature>
<dbReference type="PANTHER" id="PTHR30472:SF24">
    <property type="entry name" value="FERRIC ENTEROBACTIN TRANSPORT SYSTEM PERMEASE PROTEIN FEPG"/>
    <property type="match status" value="1"/>
</dbReference>
<keyword evidence="5 8" id="KW-0812">Transmembrane</keyword>
<feature type="transmembrane region" description="Helical" evidence="8">
    <location>
        <begin position="125"/>
        <end position="145"/>
    </location>
</feature>
<dbReference type="AlphaFoldDB" id="A0A9X1M6D8"/>
<evidence type="ECO:0000256" key="3">
    <source>
        <dbReference type="ARBA" id="ARBA00022448"/>
    </source>
</evidence>
<dbReference type="CDD" id="cd06550">
    <property type="entry name" value="TM_ABC_iron-siderophores_like"/>
    <property type="match status" value="1"/>
</dbReference>
<keyword evidence="7 8" id="KW-0472">Membrane</keyword>